<dbReference type="SUPFAM" id="SSF56672">
    <property type="entry name" value="DNA/RNA polymerases"/>
    <property type="match status" value="1"/>
</dbReference>
<dbReference type="InterPro" id="IPR041588">
    <property type="entry name" value="Integrase_H2C2"/>
</dbReference>
<feature type="domain" description="Reverse transcriptase" evidence="7">
    <location>
        <begin position="1"/>
        <end position="191"/>
    </location>
</feature>
<dbReference type="GO" id="GO:0003676">
    <property type="term" value="F:nucleic acid binding"/>
    <property type="evidence" value="ECO:0007669"/>
    <property type="project" value="InterPro"/>
</dbReference>
<evidence type="ECO:0000256" key="3">
    <source>
        <dbReference type="ARBA" id="ARBA00022722"/>
    </source>
</evidence>
<dbReference type="InterPro" id="IPR050951">
    <property type="entry name" value="Retrovirus_Pol_polyprotein"/>
</dbReference>
<evidence type="ECO:0000259" key="7">
    <source>
        <dbReference type="PROSITE" id="PS50878"/>
    </source>
</evidence>
<dbReference type="PANTHER" id="PTHR37984:SF7">
    <property type="entry name" value="INTEGRASE CATALYTIC DOMAIN-CONTAINING PROTEIN"/>
    <property type="match status" value="1"/>
</dbReference>
<evidence type="ECO:0000256" key="5">
    <source>
        <dbReference type="ARBA" id="ARBA00022918"/>
    </source>
</evidence>
<dbReference type="Pfam" id="PF00078">
    <property type="entry name" value="RVT_1"/>
    <property type="match status" value="1"/>
</dbReference>
<dbReference type="GO" id="GO:0042575">
    <property type="term" value="C:DNA polymerase complex"/>
    <property type="evidence" value="ECO:0007669"/>
    <property type="project" value="UniProtKB-ARBA"/>
</dbReference>
<keyword evidence="4" id="KW-0255">Endonuclease</keyword>
<evidence type="ECO:0000256" key="2">
    <source>
        <dbReference type="ARBA" id="ARBA00022695"/>
    </source>
</evidence>
<organism evidence="9 10">
    <name type="scientific">Bombyx mori</name>
    <name type="common">Silk moth</name>
    <dbReference type="NCBI Taxonomy" id="7091"/>
    <lineage>
        <taxon>Eukaryota</taxon>
        <taxon>Metazoa</taxon>
        <taxon>Ecdysozoa</taxon>
        <taxon>Arthropoda</taxon>
        <taxon>Hexapoda</taxon>
        <taxon>Insecta</taxon>
        <taxon>Pterygota</taxon>
        <taxon>Neoptera</taxon>
        <taxon>Endopterygota</taxon>
        <taxon>Lepidoptera</taxon>
        <taxon>Glossata</taxon>
        <taxon>Ditrysia</taxon>
        <taxon>Bombycoidea</taxon>
        <taxon>Bombycidae</taxon>
        <taxon>Bombycinae</taxon>
        <taxon>Bombyx</taxon>
    </lineage>
</organism>
<dbReference type="SUPFAM" id="SSF53098">
    <property type="entry name" value="Ribonuclease H-like"/>
    <property type="match status" value="1"/>
</dbReference>
<dbReference type="Gene3D" id="3.30.70.270">
    <property type="match status" value="2"/>
</dbReference>
<dbReference type="FunFam" id="1.10.340.70:FF:000003">
    <property type="entry name" value="Protein CBG25708"/>
    <property type="match status" value="1"/>
</dbReference>
<dbReference type="FunFam" id="3.30.70.270:FF:000026">
    <property type="entry name" value="Transposon Ty3-G Gag-Pol polyprotein"/>
    <property type="match status" value="1"/>
</dbReference>
<evidence type="ECO:0000259" key="8">
    <source>
        <dbReference type="PROSITE" id="PS50994"/>
    </source>
</evidence>
<reference evidence="10" key="1">
    <citation type="journal article" date="2008" name="Insect Biochem. Mol. Biol.">
        <title>The genome of a lepidopteran model insect, the silkworm Bombyx mori.</title>
        <authorList>
            <consortium name="International Silkworm Genome Consortium"/>
        </authorList>
    </citation>
    <scope>NUCLEOTIDE SEQUENCE [LARGE SCALE GENOMIC DNA]</scope>
    <source>
        <strain evidence="10">p50T</strain>
    </source>
</reference>
<protein>
    <recommendedName>
        <fullName evidence="1">RNA-directed DNA polymerase</fullName>
        <ecNumber evidence="1">2.7.7.49</ecNumber>
    </recommendedName>
</protein>
<dbReference type="GO" id="GO:0004519">
    <property type="term" value="F:endonuclease activity"/>
    <property type="evidence" value="ECO:0007669"/>
    <property type="project" value="UniProtKB-KW"/>
</dbReference>
<keyword evidence="3" id="KW-0540">Nuclease</keyword>
<dbReference type="Gene3D" id="3.30.420.10">
    <property type="entry name" value="Ribonuclease H-like superfamily/Ribonuclease H"/>
    <property type="match status" value="1"/>
</dbReference>
<dbReference type="InterPro" id="IPR043502">
    <property type="entry name" value="DNA/RNA_pol_sf"/>
</dbReference>
<feature type="compositionally biased region" description="Polar residues" evidence="6">
    <location>
        <begin position="881"/>
        <end position="905"/>
    </location>
</feature>
<feature type="region of interest" description="Disordered" evidence="6">
    <location>
        <begin position="860"/>
        <end position="913"/>
    </location>
</feature>
<dbReference type="GO" id="GO:0015074">
    <property type="term" value="P:DNA integration"/>
    <property type="evidence" value="ECO:0007669"/>
    <property type="project" value="InterPro"/>
</dbReference>
<evidence type="ECO:0000313" key="10">
    <source>
        <dbReference type="Proteomes" id="UP000005204"/>
    </source>
</evidence>
<sequence length="927" mass="106848">MPELRRELDHMEAIGVIEKVDKPTKWVNNIVPVRKTNGKLRICIDPRALNKYILQPKYQLPTLDEIKSRMKNAKVFALLDASNGFWMLNLNEESSDLCTFITPFGRYRFKRLPFGISSAPEEFSRIINQMFENVEGVIPYIDDICVYAQSVEELNDRLRKVLQIALKNCLKLNESKCKFFMSELLFVGHKFTEKGVSPDPGKVQAVVKMEHPKCKKDLERFLGMCNYLSRFIPNYSKLIEPLRILMKKDTVFTWDSNQEHAVERLKEALCKSPCLAFFNTNQEIVLSVDSSSTAMGAVVLQNGKPIAYASRALTSTEQRYCQLEKEMLAIYFGCHKMHQYTYGRKVHVETDHRPLESLFKKPLYKVPARLQRMMLAVQGYNLHVNYKPGKLLFIADTLSRSCADTVEPKMKQLHDNIICHVKLQRDCLPISNVQLKRIQIATASDEILKMVITYVKQGWPKNIKDVNKDLRNYWTFRDELGVLDGIVLKSNLIVIPESLRTEMMQNIHQGHAGLNTCKMRARSCIFWPELNNDLELFVKQCKPCMKYHINLQKEPLIHHSIEQIPWYKVGIDICTLNNKDYLVFMDYYTKFIEVCKLDNLTSDCVIVNCKSIFGRHGIPSFVVTDCGTQFTSEKFKEFAFYYKFEHIKSSPKHSQSNGLSESGVKIFKNILRKCNEDGSDPYLGLLNYRNTPKPYMPSPAQLLYSRNLNSLIPVPRSTLKPKLFYCDSKYYNHLNSVKKNYDKCAKELPQLKLHQEVYFKKTLDSNWQKGKIIKNCTEPRSYLVADSEGKIYRRNRKYILERAPDSSPDTKNNCRTTKVKNHNFAVDDIPDIVLDNSMCQPSAKYVIQEPSLEKIVCGSNMATQASPARSRERSRSLDSSTNNANLPTPSSRTSRGGLNEQCSNDKITRSGRVVTKPTRFKDFVDIG</sequence>
<dbReference type="PROSITE" id="PS50994">
    <property type="entry name" value="INTEGRASE"/>
    <property type="match status" value="1"/>
</dbReference>
<dbReference type="PANTHER" id="PTHR37984">
    <property type="entry name" value="PROTEIN CBG26694"/>
    <property type="match status" value="1"/>
</dbReference>
<evidence type="ECO:0000256" key="4">
    <source>
        <dbReference type="ARBA" id="ARBA00022759"/>
    </source>
</evidence>
<dbReference type="Proteomes" id="UP000005204">
    <property type="component" value="Unassembled WGS sequence"/>
</dbReference>
<name>A0A8R2R3K9_BOMMO</name>
<dbReference type="InterPro" id="IPR036397">
    <property type="entry name" value="RNaseH_sf"/>
</dbReference>
<evidence type="ECO:0000313" key="9">
    <source>
        <dbReference type="EnsemblMetazoa" id="XP_037874099.1"/>
    </source>
</evidence>
<dbReference type="Gene3D" id="3.10.10.10">
    <property type="entry name" value="HIV Type 1 Reverse Transcriptase, subunit A, domain 1"/>
    <property type="match status" value="1"/>
</dbReference>
<dbReference type="FunFam" id="3.10.20.370:FF:000001">
    <property type="entry name" value="Retrovirus-related Pol polyprotein from transposon 17.6-like protein"/>
    <property type="match status" value="1"/>
</dbReference>
<keyword evidence="4" id="KW-0378">Hydrolase</keyword>
<dbReference type="Gene3D" id="1.10.340.70">
    <property type="match status" value="1"/>
</dbReference>
<dbReference type="GO" id="GO:0003964">
    <property type="term" value="F:RNA-directed DNA polymerase activity"/>
    <property type="evidence" value="ECO:0007669"/>
    <property type="project" value="UniProtKB-KW"/>
</dbReference>
<keyword evidence="2" id="KW-0808">Transferase</keyword>
<dbReference type="CDD" id="cd09274">
    <property type="entry name" value="RNase_HI_RT_Ty3"/>
    <property type="match status" value="1"/>
</dbReference>
<dbReference type="InterPro" id="IPR041577">
    <property type="entry name" value="RT_RNaseH_2"/>
</dbReference>
<dbReference type="Pfam" id="PF17919">
    <property type="entry name" value="RT_RNaseH_2"/>
    <property type="match status" value="1"/>
</dbReference>
<dbReference type="CDD" id="cd01647">
    <property type="entry name" value="RT_LTR"/>
    <property type="match status" value="1"/>
</dbReference>
<dbReference type="Pfam" id="PF17921">
    <property type="entry name" value="Integrase_H2C2"/>
    <property type="match status" value="1"/>
</dbReference>
<evidence type="ECO:0000256" key="1">
    <source>
        <dbReference type="ARBA" id="ARBA00012493"/>
    </source>
</evidence>
<keyword evidence="5" id="KW-0695">RNA-directed DNA polymerase</keyword>
<dbReference type="Gene3D" id="3.10.20.370">
    <property type="match status" value="1"/>
</dbReference>
<feature type="domain" description="Integrase catalytic" evidence="8">
    <location>
        <begin position="561"/>
        <end position="729"/>
    </location>
</feature>
<dbReference type="InterPro" id="IPR001584">
    <property type="entry name" value="Integrase_cat-core"/>
</dbReference>
<dbReference type="PROSITE" id="PS50878">
    <property type="entry name" value="RT_POL"/>
    <property type="match status" value="1"/>
</dbReference>
<dbReference type="EC" id="2.7.7.49" evidence="1"/>
<keyword evidence="10" id="KW-1185">Reference proteome</keyword>
<dbReference type="EnsemblMetazoa" id="XM_038018171.1">
    <property type="protein sequence ID" value="XP_037874099.1"/>
    <property type="gene ID" value="LOC101745214"/>
</dbReference>
<dbReference type="AlphaFoldDB" id="A0A8R2R3K9"/>
<dbReference type="InterPro" id="IPR012337">
    <property type="entry name" value="RNaseH-like_sf"/>
</dbReference>
<evidence type="ECO:0000256" key="6">
    <source>
        <dbReference type="SAM" id="MobiDB-lite"/>
    </source>
</evidence>
<dbReference type="InterPro" id="IPR043128">
    <property type="entry name" value="Rev_trsase/Diguanyl_cyclase"/>
</dbReference>
<dbReference type="FunFam" id="3.30.420.10:FF:000063">
    <property type="entry name" value="Retrovirus-related Pol polyprotein from transposon 297-like Protein"/>
    <property type="match status" value="1"/>
</dbReference>
<keyword evidence="2" id="KW-0548">Nucleotidyltransferase</keyword>
<accession>A0A8R2R3K9</accession>
<dbReference type="InterPro" id="IPR000477">
    <property type="entry name" value="RT_dom"/>
</dbReference>
<reference evidence="9" key="2">
    <citation type="submission" date="2022-06" db="UniProtKB">
        <authorList>
            <consortium name="EnsemblMetazoa"/>
        </authorList>
    </citation>
    <scope>IDENTIFICATION</scope>
    <source>
        <strain evidence="9">p50T (Dazao)</strain>
    </source>
</reference>
<proteinExistence type="predicted"/>